<dbReference type="GO" id="GO:0005524">
    <property type="term" value="F:ATP binding"/>
    <property type="evidence" value="ECO:0007669"/>
    <property type="project" value="InterPro"/>
</dbReference>
<evidence type="ECO:0000313" key="10">
    <source>
        <dbReference type="Proteomes" id="UP000611762"/>
    </source>
</evidence>
<dbReference type="GO" id="GO:0006281">
    <property type="term" value="P:DNA repair"/>
    <property type="evidence" value="ECO:0007669"/>
    <property type="project" value="UniProtKB-UniRule"/>
</dbReference>
<proteinExistence type="inferred from homology"/>
<evidence type="ECO:0000259" key="8">
    <source>
        <dbReference type="Pfam" id="PF07499"/>
    </source>
</evidence>
<keyword evidence="2 6" id="KW-0227">DNA damage</keyword>
<evidence type="ECO:0000313" key="9">
    <source>
        <dbReference type="EMBL" id="MBC8540961.1"/>
    </source>
</evidence>
<dbReference type="GO" id="GO:0009379">
    <property type="term" value="C:Holliday junction helicase complex"/>
    <property type="evidence" value="ECO:0007669"/>
    <property type="project" value="InterPro"/>
</dbReference>
<comment type="domain">
    <text evidence="6">Has three domains with a flexible linker between the domains II and III and assumes an 'L' shape. Domain III is highly mobile and contacts RuvB.</text>
</comment>
<feature type="region of interest" description="Domain III" evidence="6">
    <location>
        <begin position="150"/>
        <end position="196"/>
    </location>
</feature>
<evidence type="ECO:0000256" key="6">
    <source>
        <dbReference type="HAMAP-Rule" id="MF_00031"/>
    </source>
</evidence>
<evidence type="ECO:0000256" key="5">
    <source>
        <dbReference type="ARBA" id="ARBA00023204"/>
    </source>
</evidence>
<dbReference type="Proteomes" id="UP000611762">
    <property type="component" value="Unassembled WGS sequence"/>
</dbReference>
<dbReference type="GO" id="GO:0006310">
    <property type="term" value="P:DNA recombination"/>
    <property type="evidence" value="ECO:0007669"/>
    <property type="project" value="UniProtKB-UniRule"/>
</dbReference>
<dbReference type="Gene3D" id="1.10.8.10">
    <property type="entry name" value="DNA helicase RuvA subunit, C-terminal domain"/>
    <property type="match status" value="1"/>
</dbReference>
<feature type="domain" description="DNA helicase Holliday junction RuvA type" evidence="7">
    <location>
        <begin position="1"/>
        <end position="61"/>
    </location>
</feature>
<dbReference type="InterPro" id="IPR010994">
    <property type="entry name" value="RuvA_2-like"/>
</dbReference>
<dbReference type="GO" id="GO:0048476">
    <property type="term" value="C:Holliday junction resolvase complex"/>
    <property type="evidence" value="ECO:0007669"/>
    <property type="project" value="UniProtKB-UniRule"/>
</dbReference>
<dbReference type="InterPro" id="IPR036267">
    <property type="entry name" value="RuvA_C_sf"/>
</dbReference>
<comment type="subcellular location">
    <subcellularLocation>
        <location evidence="6">Cytoplasm</location>
    </subcellularLocation>
</comment>
<evidence type="ECO:0000256" key="4">
    <source>
        <dbReference type="ARBA" id="ARBA00023172"/>
    </source>
</evidence>
<protein>
    <recommendedName>
        <fullName evidence="6">Holliday junction branch migration complex subunit RuvA</fullName>
    </recommendedName>
</protein>
<dbReference type="SUPFAM" id="SSF47781">
    <property type="entry name" value="RuvA domain 2-like"/>
    <property type="match status" value="1"/>
</dbReference>
<feature type="region of interest" description="Domain II" evidence="6">
    <location>
        <begin position="64"/>
        <end position="141"/>
    </location>
</feature>
<dbReference type="InterPro" id="IPR012340">
    <property type="entry name" value="NA-bd_OB-fold"/>
</dbReference>
<gene>
    <name evidence="6 9" type="primary">ruvA</name>
    <name evidence="9" type="ORF">H8698_08230</name>
</gene>
<reference evidence="9" key="1">
    <citation type="submission" date="2020-08" db="EMBL/GenBank/DDBJ databases">
        <title>Genome public.</title>
        <authorList>
            <person name="Liu C."/>
            <person name="Sun Q."/>
        </authorList>
    </citation>
    <scope>NUCLEOTIDE SEQUENCE</scope>
    <source>
        <strain evidence="9">H8</strain>
    </source>
</reference>
<dbReference type="GO" id="GO:0005737">
    <property type="term" value="C:cytoplasm"/>
    <property type="evidence" value="ECO:0007669"/>
    <property type="project" value="UniProtKB-SubCell"/>
</dbReference>
<keyword evidence="3 6" id="KW-0238">DNA-binding</keyword>
<feature type="domain" description="Holliday junction DNA helicase RuvA C-terminal" evidence="8">
    <location>
        <begin position="153"/>
        <end position="194"/>
    </location>
</feature>
<keyword evidence="5 6" id="KW-0234">DNA repair</keyword>
<dbReference type="CDD" id="cd14332">
    <property type="entry name" value="UBA_RuvA_C"/>
    <property type="match status" value="1"/>
</dbReference>
<dbReference type="AlphaFoldDB" id="A0A926DMD7"/>
<dbReference type="Pfam" id="PF07499">
    <property type="entry name" value="RuvA_C"/>
    <property type="match status" value="1"/>
</dbReference>
<dbReference type="HAMAP" id="MF_00031">
    <property type="entry name" value="DNA_HJ_migration_RuvA"/>
    <property type="match status" value="1"/>
</dbReference>
<name>A0A926DMD7_9FIRM</name>
<dbReference type="GO" id="GO:0000400">
    <property type="term" value="F:four-way junction DNA binding"/>
    <property type="evidence" value="ECO:0007669"/>
    <property type="project" value="UniProtKB-UniRule"/>
</dbReference>
<dbReference type="RefSeq" id="WP_249312756.1">
    <property type="nucleotide sequence ID" value="NZ_JACRSU010000003.1"/>
</dbReference>
<sequence>MIAFVDGTVEYIEETAAVINAGGFGCRIFMTPAALSALTIGEPVRIHTYLRVGEDIFALYGFLTREEMDMFKMLLSVNGAGPKAALAVLSALSPQALTLAVVTDDYKSITKAQGVGPKLAQKIVLELKDKFKGKEIAVGGAAAEAFSPSSGGNDAVEALVVLGYSRGEAMLAVSKVSKDLSTEDTIKAALIQLMKQ</sequence>
<dbReference type="Pfam" id="PF01330">
    <property type="entry name" value="RuvA_N"/>
    <property type="match status" value="1"/>
</dbReference>
<evidence type="ECO:0000256" key="1">
    <source>
        <dbReference type="ARBA" id="ARBA00022490"/>
    </source>
</evidence>
<organism evidence="9 10">
    <name type="scientific">Congzhengia minquanensis</name>
    <dbReference type="NCBI Taxonomy" id="2763657"/>
    <lineage>
        <taxon>Bacteria</taxon>
        <taxon>Bacillati</taxon>
        <taxon>Bacillota</taxon>
        <taxon>Clostridia</taxon>
        <taxon>Eubacteriales</taxon>
        <taxon>Oscillospiraceae</taxon>
        <taxon>Congzhengia</taxon>
    </lineage>
</organism>
<evidence type="ECO:0000259" key="7">
    <source>
        <dbReference type="Pfam" id="PF01330"/>
    </source>
</evidence>
<dbReference type="InterPro" id="IPR013849">
    <property type="entry name" value="DNA_helicase_Holl-junc_RuvA_I"/>
</dbReference>
<dbReference type="Gene3D" id="2.40.50.140">
    <property type="entry name" value="Nucleic acid-binding proteins"/>
    <property type="match status" value="1"/>
</dbReference>
<comment type="caution">
    <text evidence="9">The sequence shown here is derived from an EMBL/GenBank/DDBJ whole genome shotgun (WGS) entry which is preliminary data.</text>
</comment>
<accession>A0A926DMD7</accession>
<keyword evidence="4 6" id="KW-0233">DNA recombination</keyword>
<evidence type="ECO:0000256" key="2">
    <source>
        <dbReference type="ARBA" id="ARBA00022763"/>
    </source>
</evidence>
<dbReference type="SUPFAM" id="SSF50249">
    <property type="entry name" value="Nucleic acid-binding proteins"/>
    <property type="match status" value="1"/>
</dbReference>
<keyword evidence="1 6" id="KW-0963">Cytoplasm</keyword>
<keyword evidence="10" id="KW-1185">Reference proteome</keyword>
<dbReference type="SUPFAM" id="SSF46929">
    <property type="entry name" value="DNA helicase RuvA subunit, C-terminal domain"/>
    <property type="match status" value="1"/>
</dbReference>
<dbReference type="EMBL" id="JACRSU010000003">
    <property type="protein sequence ID" value="MBC8540961.1"/>
    <property type="molecule type" value="Genomic_DNA"/>
</dbReference>
<dbReference type="NCBIfam" id="TIGR00084">
    <property type="entry name" value="ruvA"/>
    <property type="match status" value="1"/>
</dbReference>
<dbReference type="InterPro" id="IPR000085">
    <property type="entry name" value="RuvA"/>
</dbReference>
<comment type="caution">
    <text evidence="6">Lacks conserved residue(s) required for the propagation of feature annotation.</text>
</comment>
<dbReference type="GO" id="GO:0009378">
    <property type="term" value="F:four-way junction helicase activity"/>
    <property type="evidence" value="ECO:0007669"/>
    <property type="project" value="InterPro"/>
</dbReference>
<evidence type="ECO:0000256" key="3">
    <source>
        <dbReference type="ARBA" id="ARBA00023125"/>
    </source>
</evidence>
<dbReference type="Gene3D" id="1.10.150.20">
    <property type="entry name" value="5' to 3' exonuclease, C-terminal subdomain"/>
    <property type="match status" value="1"/>
</dbReference>
<dbReference type="InterPro" id="IPR011114">
    <property type="entry name" value="RuvA_C"/>
</dbReference>
<comment type="similarity">
    <text evidence="6">Belongs to the RuvA family.</text>
</comment>
<dbReference type="Pfam" id="PF14520">
    <property type="entry name" value="HHH_5"/>
    <property type="match status" value="1"/>
</dbReference>
<comment type="function">
    <text evidence="6">The RuvA-RuvB-RuvC complex processes Holliday junction (HJ) DNA during genetic recombination and DNA repair, while the RuvA-RuvB complex plays an important role in the rescue of blocked DNA replication forks via replication fork reversal (RFR). RuvA specifically binds to HJ cruciform DNA, conferring on it an open structure. The RuvB hexamer acts as an ATP-dependent pump, pulling dsDNA into and through the RuvAB complex. HJ branch migration allows RuvC to scan DNA until it finds its consensus sequence, where it cleaves and resolves the cruciform DNA.</text>
</comment>
<comment type="subunit">
    <text evidence="6">Homotetramer. Forms an RuvA(8)-RuvB(12)-Holliday junction (HJ) complex. HJ DNA is sandwiched between 2 RuvA tetramers; dsDNA enters through RuvA and exits via RuvB. An RuvB hexamer assembles on each DNA strand where it exits the tetramer. Each RuvB hexamer is contacted by two RuvA subunits (via domain III) on 2 adjacent RuvB subunits; this complex drives branch migration. In the full resolvosome a probable DNA-RuvA(4)-RuvB(12)-RuvC(2) complex forms which resolves the HJ.</text>
</comment>